<keyword evidence="1" id="KW-0812">Transmembrane</keyword>
<evidence type="ECO:0000313" key="3">
    <source>
        <dbReference type="Proteomes" id="UP001567538"/>
    </source>
</evidence>
<keyword evidence="1" id="KW-0472">Membrane</keyword>
<accession>A0ABD1HYI6</accession>
<evidence type="ECO:0000313" key="2">
    <source>
        <dbReference type="EMBL" id="KAL1560364.1"/>
    </source>
</evidence>
<dbReference type="Proteomes" id="UP001567538">
    <property type="component" value="Unassembled WGS sequence"/>
</dbReference>
<evidence type="ECO:0000256" key="1">
    <source>
        <dbReference type="SAM" id="Phobius"/>
    </source>
</evidence>
<sequence>MQRFDQLFSLYMGFLWRITLISIRILHRVPSLAILLLSKVPKSAYILVNSMATTPLASTPSTNILTSTPLLTTSESA</sequence>
<name>A0ABD1HYI6_SALDI</name>
<keyword evidence="3" id="KW-1185">Reference proteome</keyword>
<organism evidence="2 3">
    <name type="scientific">Salvia divinorum</name>
    <name type="common">Maria pastora</name>
    <name type="synonym">Diviner's sage</name>
    <dbReference type="NCBI Taxonomy" id="28513"/>
    <lineage>
        <taxon>Eukaryota</taxon>
        <taxon>Viridiplantae</taxon>
        <taxon>Streptophyta</taxon>
        <taxon>Embryophyta</taxon>
        <taxon>Tracheophyta</taxon>
        <taxon>Spermatophyta</taxon>
        <taxon>Magnoliopsida</taxon>
        <taxon>eudicotyledons</taxon>
        <taxon>Gunneridae</taxon>
        <taxon>Pentapetalae</taxon>
        <taxon>asterids</taxon>
        <taxon>lamiids</taxon>
        <taxon>Lamiales</taxon>
        <taxon>Lamiaceae</taxon>
        <taxon>Nepetoideae</taxon>
        <taxon>Mentheae</taxon>
        <taxon>Salviinae</taxon>
        <taxon>Salvia</taxon>
        <taxon>Salvia subgen. Calosphace</taxon>
    </lineage>
</organism>
<protein>
    <submittedName>
        <fullName evidence="2">Uncharacterized protein</fullName>
    </submittedName>
</protein>
<feature type="transmembrane region" description="Helical" evidence="1">
    <location>
        <begin position="6"/>
        <end position="26"/>
    </location>
</feature>
<gene>
    <name evidence="2" type="ORF">AAHA92_10581</name>
</gene>
<proteinExistence type="predicted"/>
<reference evidence="2 3" key="1">
    <citation type="submission" date="2024-06" db="EMBL/GenBank/DDBJ databases">
        <title>A chromosome level genome sequence of Diviner's sage (Salvia divinorum).</title>
        <authorList>
            <person name="Ford S.A."/>
            <person name="Ro D.-K."/>
            <person name="Ness R.W."/>
            <person name="Phillips M.A."/>
        </authorList>
    </citation>
    <scope>NUCLEOTIDE SEQUENCE [LARGE SCALE GENOMIC DNA]</scope>
    <source>
        <strain evidence="2">SAF-2024a</strain>
        <tissue evidence="2">Leaf</tissue>
    </source>
</reference>
<keyword evidence="1" id="KW-1133">Transmembrane helix</keyword>
<dbReference type="AlphaFoldDB" id="A0ABD1HYI6"/>
<comment type="caution">
    <text evidence="2">The sequence shown here is derived from an EMBL/GenBank/DDBJ whole genome shotgun (WGS) entry which is preliminary data.</text>
</comment>
<dbReference type="EMBL" id="JBEAFC010000004">
    <property type="protein sequence ID" value="KAL1560364.1"/>
    <property type="molecule type" value="Genomic_DNA"/>
</dbReference>